<dbReference type="SMART" id="SM00906">
    <property type="entry name" value="Fungal_trans"/>
    <property type="match status" value="1"/>
</dbReference>
<feature type="compositionally biased region" description="Polar residues" evidence="6">
    <location>
        <begin position="1234"/>
        <end position="1262"/>
    </location>
</feature>
<dbReference type="InterPro" id="IPR007219">
    <property type="entry name" value="XnlR_reg_dom"/>
</dbReference>
<dbReference type="GO" id="GO:0000981">
    <property type="term" value="F:DNA-binding transcription factor activity, RNA polymerase II-specific"/>
    <property type="evidence" value="ECO:0007669"/>
    <property type="project" value="InterPro"/>
</dbReference>
<comment type="subcellular location">
    <subcellularLocation>
        <location evidence="1">Nucleus</location>
    </subcellularLocation>
</comment>
<reference evidence="8" key="1">
    <citation type="submission" date="2019-04" db="EMBL/GenBank/DDBJ databases">
        <title>Sequencing of skin fungus with MAO and IRED activity.</title>
        <authorList>
            <person name="Marsaioli A.J."/>
            <person name="Bonatto J.M.C."/>
            <person name="Reis Junior O."/>
        </authorList>
    </citation>
    <scope>NUCLEOTIDE SEQUENCE</scope>
    <source>
        <strain evidence="8">30M1</strain>
    </source>
</reference>
<dbReference type="CDD" id="cd00502">
    <property type="entry name" value="DHQase_I"/>
    <property type="match status" value="1"/>
</dbReference>
<evidence type="ECO:0000313" key="9">
    <source>
        <dbReference type="Proteomes" id="UP000801428"/>
    </source>
</evidence>
<feature type="compositionally biased region" description="Low complexity" evidence="6">
    <location>
        <begin position="1203"/>
        <end position="1219"/>
    </location>
</feature>
<dbReference type="Gene3D" id="3.20.20.70">
    <property type="entry name" value="Aldolase class I"/>
    <property type="match status" value="1"/>
</dbReference>
<dbReference type="Gene3D" id="3.40.50.10860">
    <property type="entry name" value="Leucine Dehydrogenase, chain A, domain 1"/>
    <property type="match status" value="1"/>
</dbReference>
<evidence type="ECO:0000256" key="5">
    <source>
        <dbReference type="ARBA" id="ARBA00023242"/>
    </source>
</evidence>
<dbReference type="SUPFAM" id="SSF51569">
    <property type="entry name" value="Aldolase"/>
    <property type="match status" value="1"/>
</dbReference>
<evidence type="ECO:0000256" key="2">
    <source>
        <dbReference type="ARBA" id="ARBA00022723"/>
    </source>
</evidence>
<feature type="domain" description="Xylanolytic transcriptional activator regulatory" evidence="7">
    <location>
        <begin position="825"/>
        <end position="899"/>
    </location>
</feature>
<dbReference type="EMBL" id="SWKU01000020">
    <property type="protein sequence ID" value="KAF2998154.1"/>
    <property type="molecule type" value="Genomic_DNA"/>
</dbReference>
<evidence type="ECO:0000256" key="1">
    <source>
        <dbReference type="ARBA" id="ARBA00004123"/>
    </source>
</evidence>
<dbReference type="InterPro" id="IPR050815">
    <property type="entry name" value="TF_fung"/>
</dbReference>
<dbReference type="GO" id="GO:0005634">
    <property type="term" value="C:nucleus"/>
    <property type="evidence" value="ECO:0007669"/>
    <property type="project" value="UniProtKB-SubCell"/>
</dbReference>
<dbReference type="OrthoDB" id="197068at2759"/>
<protein>
    <recommendedName>
        <fullName evidence="7">Xylanolytic transcriptional activator regulatory domain-containing protein</fullName>
    </recommendedName>
</protein>
<keyword evidence="9" id="KW-1185">Reference proteome</keyword>
<comment type="caution">
    <text evidence="8">The sequence shown here is derived from an EMBL/GenBank/DDBJ whole genome shotgun (WGS) entry which is preliminary data.</text>
</comment>
<dbReference type="PANTHER" id="PTHR47338">
    <property type="entry name" value="ZN(II)2CYS6 TRANSCRIPTION FACTOR (EUROFUNG)-RELATED"/>
    <property type="match status" value="1"/>
</dbReference>
<keyword evidence="4" id="KW-0804">Transcription</keyword>
<keyword evidence="3" id="KW-0805">Transcription regulation</keyword>
<dbReference type="InterPro" id="IPR001381">
    <property type="entry name" value="DHquinase_I"/>
</dbReference>
<evidence type="ECO:0000256" key="4">
    <source>
        <dbReference type="ARBA" id="ARBA00023163"/>
    </source>
</evidence>
<sequence length="1421" mass="155521">MATMVQAESVTTHLKTPEVTIDVQEIPSAVKPSLLILYNEGEEDIVGIFADVLGQKWESTASVDAVKAGPPETVYGLSNGLAAVQLEGWDRSRLLINTHRVDGGCELDEALTDRCDYEYLYTRTPFFRRDVSRYLSLILGQIAPHRDLAKKARTTLISTTFPDVHAALPNLDILSVGADAIEIRVDLLEEPLADGTVNKAPAKVPSLKYVGEQVMILRQRTELPIIYTTRCTNENGRFPMDDPNLFYKYLARAIQWGCEYIDVELWLPEEIRRKLAENKGCSKIISAFHDFSGAFRWTAPETQRLFEKGAVYGDIVKMYALVNSMQENYELEYFRSTIQAKYPHPPFSGLNMGPTGQLSRTMNKIFTPITHPLLPMIAAPGQLSAAEINAALHTMGQVPKQDIYGIGSVRSTSQAMFFEKCFNELSLPHSFMFAPRAPKASIEHILRRPNFGGAYINPPLAASSAAYLPSLSNAARAIGQVDTVLIRPGTNSPSFIGDNARWKGIRATLTRDFVPSAYSGAAALLLASNEADASASIFALKSLGIGPIYTIGFKSSGPLSTDVQPVRSVEDVKRLQQPFVIISALPAEKSLLVVPLLKHYRVDGRNGSTNEHGSAGGKPAGKVFVDLANAVPKKRGPKTDVLEALLKRVDGLEKRLHSEGKSDELVEELSSAIHEAADNSRAGKTSPSAQAAANVAQRHGNANVANPSVSPIEPGIQTPALAPDLLLDTFFARLHGKPYHILDEATTRQRLQANQLPSHLAFAIYAVSARYAPHYGGYNASVRIGSEYARRARLELDIDEPSIEALQTLMLLSQANFQLGNGKKTFMLLNAAISMAFALDLHRELPQGMKVTPAEREGRRRLFWSCYLMDRFASTGSKRPSLVPDESIVLRLPSWQLHPGTMLLEGDYFPNGQNLQYMGGSGKGGQGSMGMLIGIARILGITNRYLAAGGVKGDSHFPWHSLSNLSKIRQELDIWASETQDTFTSIEALFGQPDSTILVLSKLVYHLIHCLIYRPFLPVDLAELSGTSQHQPWQIEATNLCFLHANAIAELVEIGRASSIIDWTAFVGYCVCTAGTIHVHGAHYPTREGEVFSVSAEFLSREMQQLSELRFIWAGAQHQRETLQTIYGCHTELVSSLASNPMRFSPVFQLEDFFDRYPGQVFDGSHVTFSDNHVESIHESLATYNIEQRNNMYMRSGIVGNTHHYQQQQQHPAAVQQSHYTNDQPNKRRRATNPKVTPQTYSASLPTPTSTTYSGTMKTSRPSDAGLSDAATNPSPGDTRVNGSTNLVHPPFTTPPNTTMQPTANGTGNGQGGGLIPPFSPNFSFSPLPQFASLAPSPVPRAANVNHSNDSSNSHFDPMLSMPTPYDQQPTPGAGSTSGASVHTDPDSKDPFLSLLEQLAENEVSRGGPSELDFFLSGQSG</sequence>
<dbReference type="Proteomes" id="UP000801428">
    <property type="component" value="Unassembled WGS sequence"/>
</dbReference>
<evidence type="ECO:0000259" key="7">
    <source>
        <dbReference type="SMART" id="SM00906"/>
    </source>
</evidence>
<organism evidence="8 9">
    <name type="scientific">Curvularia kusanoi</name>
    <name type="common">Cochliobolus kusanoi</name>
    <dbReference type="NCBI Taxonomy" id="90978"/>
    <lineage>
        <taxon>Eukaryota</taxon>
        <taxon>Fungi</taxon>
        <taxon>Dikarya</taxon>
        <taxon>Ascomycota</taxon>
        <taxon>Pezizomycotina</taxon>
        <taxon>Dothideomycetes</taxon>
        <taxon>Pleosporomycetidae</taxon>
        <taxon>Pleosporales</taxon>
        <taxon>Pleosporineae</taxon>
        <taxon>Pleosporaceae</taxon>
        <taxon>Curvularia</taxon>
    </lineage>
</organism>
<feature type="compositionally biased region" description="Polar residues" evidence="6">
    <location>
        <begin position="1295"/>
        <end position="1304"/>
    </location>
</feature>
<evidence type="ECO:0000313" key="8">
    <source>
        <dbReference type="EMBL" id="KAF2998154.1"/>
    </source>
</evidence>
<feature type="compositionally biased region" description="Polar residues" evidence="6">
    <location>
        <begin position="1270"/>
        <end position="1287"/>
    </location>
</feature>
<name>A0A9P4W5Y8_CURKU</name>
<feature type="region of interest" description="Disordered" evidence="6">
    <location>
        <begin position="1342"/>
        <end position="1421"/>
    </location>
</feature>
<evidence type="ECO:0000256" key="3">
    <source>
        <dbReference type="ARBA" id="ARBA00023015"/>
    </source>
</evidence>
<evidence type="ECO:0000256" key="6">
    <source>
        <dbReference type="SAM" id="MobiDB-lite"/>
    </source>
</evidence>
<accession>A0A9P4W5Y8</accession>
<keyword evidence="2" id="KW-0479">Metal-binding</keyword>
<dbReference type="Pfam" id="PF01487">
    <property type="entry name" value="DHquinase_I"/>
    <property type="match status" value="1"/>
</dbReference>
<dbReference type="NCBIfam" id="TIGR01093">
    <property type="entry name" value="aroD"/>
    <property type="match status" value="1"/>
</dbReference>
<dbReference type="GO" id="GO:0008270">
    <property type="term" value="F:zinc ion binding"/>
    <property type="evidence" value="ECO:0007669"/>
    <property type="project" value="InterPro"/>
</dbReference>
<proteinExistence type="predicted"/>
<feature type="compositionally biased region" description="Low complexity" evidence="6">
    <location>
        <begin position="1344"/>
        <end position="1355"/>
    </location>
</feature>
<dbReference type="GO" id="GO:0006351">
    <property type="term" value="P:DNA-templated transcription"/>
    <property type="evidence" value="ECO:0007669"/>
    <property type="project" value="InterPro"/>
</dbReference>
<dbReference type="CDD" id="cd12148">
    <property type="entry name" value="fungal_TF_MHR"/>
    <property type="match status" value="1"/>
</dbReference>
<feature type="compositionally biased region" description="Polar residues" evidence="6">
    <location>
        <begin position="1366"/>
        <end position="1381"/>
    </location>
</feature>
<dbReference type="GO" id="GO:0003855">
    <property type="term" value="F:3-dehydroquinate dehydratase activity"/>
    <property type="evidence" value="ECO:0007669"/>
    <property type="project" value="InterPro"/>
</dbReference>
<dbReference type="Pfam" id="PF04082">
    <property type="entry name" value="Fungal_trans"/>
    <property type="match status" value="1"/>
</dbReference>
<dbReference type="InterPro" id="IPR013785">
    <property type="entry name" value="Aldolase_TIM"/>
</dbReference>
<gene>
    <name evidence="8" type="ORF">E8E13_002316</name>
</gene>
<feature type="region of interest" description="Disordered" evidence="6">
    <location>
        <begin position="1203"/>
        <end position="1322"/>
    </location>
</feature>
<dbReference type="Gene3D" id="3.40.50.720">
    <property type="entry name" value="NAD(P)-binding Rossmann-like Domain"/>
    <property type="match status" value="1"/>
</dbReference>
<dbReference type="PANTHER" id="PTHR47338:SF4">
    <property type="entry name" value="ZN(II)2CYS6 TRANSCRIPTION FACTOR (EUROFUNG)"/>
    <property type="match status" value="1"/>
</dbReference>
<keyword evidence="5" id="KW-0539">Nucleus</keyword>
<dbReference type="GO" id="GO:0003677">
    <property type="term" value="F:DNA binding"/>
    <property type="evidence" value="ECO:0007669"/>
    <property type="project" value="InterPro"/>
</dbReference>